<dbReference type="EMBL" id="PPHD01088187">
    <property type="protein sequence ID" value="POI20143.1"/>
    <property type="molecule type" value="Genomic_DNA"/>
</dbReference>
<dbReference type="Proteomes" id="UP000237246">
    <property type="component" value="Unassembled WGS sequence"/>
</dbReference>
<accession>A0A2P4S7Q5</accession>
<keyword evidence="2" id="KW-1185">Reference proteome</keyword>
<comment type="caution">
    <text evidence="1">The sequence shown here is derived from an EMBL/GenBank/DDBJ whole genome shotgun (WGS) entry which is preliminary data.</text>
</comment>
<sequence>MERYSITTFASFL</sequence>
<name>A0A2P4S7Q5_BAMTH</name>
<protein>
    <submittedName>
        <fullName evidence="1">Uncharacterized protein</fullName>
    </submittedName>
</protein>
<evidence type="ECO:0000313" key="1">
    <source>
        <dbReference type="EMBL" id="POI20143.1"/>
    </source>
</evidence>
<organism evidence="1 2">
    <name type="scientific">Bambusicola thoracicus</name>
    <name type="common">Chinese bamboo-partridge</name>
    <name type="synonym">Perdix thoracica</name>
    <dbReference type="NCBI Taxonomy" id="9083"/>
    <lineage>
        <taxon>Eukaryota</taxon>
        <taxon>Metazoa</taxon>
        <taxon>Chordata</taxon>
        <taxon>Craniata</taxon>
        <taxon>Vertebrata</taxon>
        <taxon>Euteleostomi</taxon>
        <taxon>Archelosauria</taxon>
        <taxon>Archosauria</taxon>
        <taxon>Dinosauria</taxon>
        <taxon>Saurischia</taxon>
        <taxon>Theropoda</taxon>
        <taxon>Coelurosauria</taxon>
        <taxon>Aves</taxon>
        <taxon>Neognathae</taxon>
        <taxon>Galloanserae</taxon>
        <taxon>Galliformes</taxon>
        <taxon>Phasianidae</taxon>
        <taxon>Perdicinae</taxon>
        <taxon>Bambusicola</taxon>
    </lineage>
</organism>
<evidence type="ECO:0000313" key="2">
    <source>
        <dbReference type="Proteomes" id="UP000237246"/>
    </source>
</evidence>
<proteinExistence type="predicted"/>
<gene>
    <name evidence="1" type="ORF">CIB84_016110</name>
</gene>
<reference evidence="1 2" key="1">
    <citation type="submission" date="2018-01" db="EMBL/GenBank/DDBJ databases">
        <title>Comparison of the Chinese Bamboo Partridge and Red Junglefowl genome sequences highlights the importance of demography in genome evolution.</title>
        <authorList>
            <person name="Tiley G.P."/>
            <person name="Kimball R.T."/>
            <person name="Braun E.L."/>
            <person name="Burleigh J.G."/>
        </authorList>
    </citation>
    <scope>NUCLEOTIDE SEQUENCE [LARGE SCALE GENOMIC DNA]</scope>
    <source>
        <strain evidence="1">RTK389</strain>
        <tissue evidence="1">Blood</tissue>
    </source>
</reference>